<feature type="transmembrane region" description="Helical" evidence="6">
    <location>
        <begin position="292"/>
        <end position="310"/>
    </location>
</feature>
<sequence>MHLLEPREHPSRLMKWLSPVVALLAMLIVGSILFMLLGVDPLQALYVFFIEPITTSYGWSELVIKASPLILIALGLAVGFRAKLFNIGAEGQLIMGAIFGGGVAILFQNQVGFWILPLMIIMGALGGAIWGGIPAILKTHFNAEETLTTLMLNYVAMFILLYLINGPWRDPDGMNFPQTIMFSESATLPIIFEGTRVNASIFIAIIAVIVFWIFVKKSMSSYKLEVSGQAPLAARYAGFSAKHAVWTSLIISGMMAGIAGICEVAGPIGQLNPNLSPGYGYAAIIVAYLGRLNPLGIVLSGLFMALIYLGGEMAQMQLQLPVAITGIFQGLLLFFLLASDALIENRYRFAKKKVKAADALASQ</sequence>
<dbReference type="PANTHER" id="PTHR47089">
    <property type="entry name" value="ABC TRANSPORTER, PERMEASE PROTEIN"/>
    <property type="match status" value="1"/>
</dbReference>
<keyword evidence="3 6" id="KW-0812">Transmembrane</keyword>
<dbReference type="Pfam" id="PF02653">
    <property type="entry name" value="BPD_transp_2"/>
    <property type="match status" value="1"/>
</dbReference>
<keyword evidence="8" id="KW-1185">Reference proteome</keyword>
<dbReference type="Proteomes" id="UP000196536">
    <property type="component" value="Unassembled WGS sequence"/>
</dbReference>
<keyword evidence="5 6" id="KW-0472">Membrane</keyword>
<feature type="transmembrane region" description="Helical" evidence="6">
    <location>
        <begin position="197"/>
        <end position="215"/>
    </location>
</feature>
<feature type="transmembrane region" description="Helical" evidence="6">
    <location>
        <begin position="322"/>
        <end position="343"/>
    </location>
</feature>
<organism evidence="7 8">
    <name type="scientific">Acinetobacter populi</name>
    <dbReference type="NCBI Taxonomy" id="1582270"/>
    <lineage>
        <taxon>Bacteria</taxon>
        <taxon>Pseudomonadati</taxon>
        <taxon>Pseudomonadota</taxon>
        <taxon>Gammaproteobacteria</taxon>
        <taxon>Moraxellales</taxon>
        <taxon>Moraxellaceae</taxon>
        <taxon>Acinetobacter</taxon>
    </lineage>
</organism>
<feature type="transmembrane region" description="Helical" evidence="6">
    <location>
        <begin position="113"/>
        <end position="137"/>
    </location>
</feature>
<evidence type="ECO:0000313" key="8">
    <source>
        <dbReference type="Proteomes" id="UP000196536"/>
    </source>
</evidence>
<feature type="transmembrane region" description="Helical" evidence="6">
    <location>
        <begin position="87"/>
        <end position="107"/>
    </location>
</feature>
<dbReference type="GO" id="GO:0005886">
    <property type="term" value="C:plasma membrane"/>
    <property type="evidence" value="ECO:0007669"/>
    <property type="project" value="UniProtKB-SubCell"/>
</dbReference>
<evidence type="ECO:0000256" key="5">
    <source>
        <dbReference type="ARBA" id="ARBA00023136"/>
    </source>
</evidence>
<evidence type="ECO:0000256" key="4">
    <source>
        <dbReference type="ARBA" id="ARBA00022989"/>
    </source>
</evidence>
<dbReference type="GO" id="GO:0022857">
    <property type="term" value="F:transmembrane transporter activity"/>
    <property type="evidence" value="ECO:0007669"/>
    <property type="project" value="InterPro"/>
</dbReference>
<dbReference type="PANTHER" id="PTHR47089:SF1">
    <property type="entry name" value="GUANOSINE ABC TRANSPORTER PERMEASE PROTEIN NUPP"/>
    <property type="match status" value="1"/>
</dbReference>
<keyword evidence="2" id="KW-1003">Cell membrane</keyword>
<dbReference type="CDD" id="cd06580">
    <property type="entry name" value="TM_PBP1_transp_TpRbsC_like"/>
    <property type="match status" value="1"/>
</dbReference>
<evidence type="ECO:0000256" key="3">
    <source>
        <dbReference type="ARBA" id="ARBA00022692"/>
    </source>
</evidence>
<name>A0A1Z9Z0W4_9GAMM</name>
<dbReference type="InterPro" id="IPR001851">
    <property type="entry name" value="ABC_transp_permease"/>
</dbReference>
<accession>A0A1Z9Z0W4</accession>
<dbReference type="RefSeq" id="WP_087618729.1">
    <property type="nucleotide sequence ID" value="NZ_NEXX01000001.1"/>
</dbReference>
<dbReference type="EMBL" id="NEXX01000001">
    <property type="protein sequence ID" value="OUY08104.1"/>
    <property type="molecule type" value="Genomic_DNA"/>
</dbReference>
<protein>
    <submittedName>
        <fullName evidence="7">Sugar ABC transporter permease</fullName>
    </submittedName>
</protein>
<proteinExistence type="predicted"/>
<feature type="transmembrane region" description="Helical" evidence="6">
    <location>
        <begin position="149"/>
        <end position="168"/>
    </location>
</feature>
<comment type="subcellular location">
    <subcellularLocation>
        <location evidence="1">Cell inner membrane</location>
        <topology evidence="1">Multi-pass membrane protein</topology>
    </subcellularLocation>
</comment>
<evidence type="ECO:0000256" key="1">
    <source>
        <dbReference type="ARBA" id="ARBA00004429"/>
    </source>
</evidence>
<dbReference type="OrthoDB" id="9809785at2"/>
<reference evidence="7 8" key="1">
    <citation type="submission" date="2017-05" db="EMBL/GenBank/DDBJ databases">
        <title>Acinetobacter populi ANC 5415 (= PBJ7), whole genome shotgun sequencing project.</title>
        <authorList>
            <person name="Nemec A."/>
            <person name="Radolfova-Krizova L."/>
        </authorList>
    </citation>
    <scope>NUCLEOTIDE SEQUENCE [LARGE SCALE GENOMIC DNA]</scope>
    <source>
        <strain evidence="7 8">PBJ7</strain>
    </source>
</reference>
<feature type="transmembrane region" description="Helical" evidence="6">
    <location>
        <begin position="20"/>
        <end position="39"/>
    </location>
</feature>
<gene>
    <name evidence="7" type="ORF">CAP51_00320</name>
</gene>
<keyword evidence="4 6" id="KW-1133">Transmembrane helix</keyword>
<feature type="transmembrane region" description="Helical" evidence="6">
    <location>
        <begin position="59"/>
        <end position="80"/>
    </location>
</feature>
<evidence type="ECO:0000313" key="7">
    <source>
        <dbReference type="EMBL" id="OUY08104.1"/>
    </source>
</evidence>
<evidence type="ECO:0000256" key="6">
    <source>
        <dbReference type="SAM" id="Phobius"/>
    </source>
</evidence>
<evidence type="ECO:0000256" key="2">
    <source>
        <dbReference type="ARBA" id="ARBA00022475"/>
    </source>
</evidence>
<comment type="caution">
    <text evidence="7">The sequence shown here is derived from an EMBL/GenBank/DDBJ whole genome shotgun (WGS) entry which is preliminary data.</text>
</comment>
<dbReference type="AlphaFoldDB" id="A0A1Z9Z0W4"/>